<gene>
    <name evidence="1" type="ORF">CCMP2556_LOCUS886</name>
</gene>
<evidence type="ECO:0008006" key="3">
    <source>
        <dbReference type="Google" id="ProtNLM"/>
    </source>
</evidence>
<evidence type="ECO:0000313" key="1">
    <source>
        <dbReference type="EMBL" id="CAK8987487.1"/>
    </source>
</evidence>
<proteinExistence type="predicted"/>
<reference evidence="1 2" key="1">
    <citation type="submission" date="2024-02" db="EMBL/GenBank/DDBJ databases">
        <authorList>
            <person name="Chen Y."/>
            <person name="Shah S."/>
            <person name="Dougan E. K."/>
            <person name="Thang M."/>
            <person name="Chan C."/>
        </authorList>
    </citation>
    <scope>NUCLEOTIDE SEQUENCE [LARGE SCALE GENOMIC DNA]</scope>
</reference>
<feature type="non-terminal residue" evidence="1">
    <location>
        <position position="430"/>
    </location>
</feature>
<sequence length="430" mass="47410">MAAERDVRCLGSSSINDLFCKEPVAGLEGAQDVTAEILRPRVEKPEGPLLEASAVSLPKAAVAGFQCWMANTPGLVGLMLGMPHRQHHGRVACTSLIVGTSLADLLADARVAKACEEEGARICGAVMGEEETPRSCAKQFLVTLLEKGLDPSIVVFVACVPTTLEVPEHDLNCVSCAKLTPHEDGFHMMALSPTFSYMKGKRLGNICWVQHLHLSKRDHIYQTIVGTVVKKAMEVAEVKPTVKLVRFEIIGVAGDGRCGWRALLASANTEGYLRVPRNSAHYPLNPRQNQQEVQESKELCADVCDWAWERWPSCRPHVERVRADNAFYVQDLSWIAGALDIKVRCTIRPDVHQAIKEDFPALLQDCVLGHATAPVTAHLFFSWATDSTGEKTFGHFDLLRPTSEPIFAMELAEDEIEESLKETTTEMNEE</sequence>
<protein>
    <recommendedName>
        <fullName evidence="3">OTU domain-containing protein</fullName>
    </recommendedName>
</protein>
<comment type="caution">
    <text evidence="1">The sequence shown here is derived from an EMBL/GenBank/DDBJ whole genome shotgun (WGS) entry which is preliminary data.</text>
</comment>
<dbReference type="EMBL" id="CAXAMN010000287">
    <property type="protein sequence ID" value="CAK8987487.1"/>
    <property type="molecule type" value="Genomic_DNA"/>
</dbReference>
<keyword evidence="2" id="KW-1185">Reference proteome</keyword>
<organism evidence="1 2">
    <name type="scientific">Durusdinium trenchii</name>
    <dbReference type="NCBI Taxonomy" id="1381693"/>
    <lineage>
        <taxon>Eukaryota</taxon>
        <taxon>Sar</taxon>
        <taxon>Alveolata</taxon>
        <taxon>Dinophyceae</taxon>
        <taxon>Suessiales</taxon>
        <taxon>Symbiodiniaceae</taxon>
        <taxon>Durusdinium</taxon>
    </lineage>
</organism>
<evidence type="ECO:0000313" key="2">
    <source>
        <dbReference type="Proteomes" id="UP001642484"/>
    </source>
</evidence>
<dbReference type="Proteomes" id="UP001642484">
    <property type="component" value="Unassembled WGS sequence"/>
</dbReference>
<name>A0ABP0HBT0_9DINO</name>
<accession>A0ABP0HBT0</accession>